<accession>A0A8S9LH79</accession>
<evidence type="ECO:0000313" key="2">
    <source>
        <dbReference type="EMBL" id="KAF2607450.1"/>
    </source>
</evidence>
<evidence type="ECO:0000256" key="1">
    <source>
        <dbReference type="SAM" id="Phobius"/>
    </source>
</evidence>
<name>A0A8S9LH79_BRACR</name>
<gene>
    <name evidence="2" type="ORF">F2Q68_00045464</name>
</gene>
<keyword evidence="1" id="KW-0812">Transmembrane</keyword>
<dbReference type="Proteomes" id="UP000712281">
    <property type="component" value="Unassembled WGS sequence"/>
</dbReference>
<keyword evidence="1" id="KW-0472">Membrane</keyword>
<protein>
    <submittedName>
        <fullName evidence="2">Uncharacterized protein</fullName>
    </submittedName>
</protein>
<evidence type="ECO:0000313" key="3">
    <source>
        <dbReference type="Proteomes" id="UP000712281"/>
    </source>
</evidence>
<sequence>MRGEPENTLRRRRRAVVGGGGGRFSRCCRNQERKGERGREFVGVEGISAAAATTSSATSALFLAIGVFSIFAIVSVTALSFLLLVAVFFITVLLRPNDIFGSNLKLVLTTETGYRATVTPVKSPAPTT</sequence>
<dbReference type="AlphaFoldDB" id="A0A8S9LH79"/>
<keyword evidence="1" id="KW-1133">Transmembrane helix</keyword>
<comment type="caution">
    <text evidence="2">The sequence shown here is derived from an EMBL/GenBank/DDBJ whole genome shotgun (WGS) entry which is preliminary data.</text>
</comment>
<dbReference type="EMBL" id="QGKW02000276">
    <property type="protein sequence ID" value="KAF2607450.1"/>
    <property type="molecule type" value="Genomic_DNA"/>
</dbReference>
<proteinExistence type="predicted"/>
<feature type="transmembrane region" description="Helical" evidence="1">
    <location>
        <begin position="61"/>
        <end position="94"/>
    </location>
</feature>
<organism evidence="2 3">
    <name type="scientific">Brassica cretica</name>
    <name type="common">Mustard</name>
    <dbReference type="NCBI Taxonomy" id="69181"/>
    <lineage>
        <taxon>Eukaryota</taxon>
        <taxon>Viridiplantae</taxon>
        <taxon>Streptophyta</taxon>
        <taxon>Embryophyta</taxon>
        <taxon>Tracheophyta</taxon>
        <taxon>Spermatophyta</taxon>
        <taxon>Magnoliopsida</taxon>
        <taxon>eudicotyledons</taxon>
        <taxon>Gunneridae</taxon>
        <taxon>Pentapetalae</taxon>
        <taxon>rosids</taxon>
        <taxon>malvids</taxon>
        <taxon>Brassicales</taxon>
        <taxon>Brassicaceae</taxon>
        <taxon>Brassiceae</taxon>
        <taxon>Brassica</taxon>
    </lineage>
</organism>
<reference evidence="2" key="1">
    <citation type="submission" date="2019-12" db="EMBL/GenBank/DDBJ databases">
        <title>Genome sequencing and annotation of Brassica cretica.</title>
        <authorList>
            <person name="Studholme D.J."/>
            <person name="Sarris P.F."/>
        </authorList>
    </citation>
    <scope>NUCLEOTIDE SEQUENCE</scope>
    <source>
        <strain evidence="2">PFS-001/15</strain>
        <tissue evidence="2">Leaf</tissue>
    </source>
</reference>